<dbReference type="InterPro" id="IPR006059">
    <property type="entry name" value="SBP"/>
</dbReference>
<proteinExistence type="predicted"/>
<accession>A0A645AF38</accession>
<dbReference type="PROSITE" id="PS51257">
    <property type="entry name" value="PROKAR_LIPOPROTEIN"/>
    <property type="match status" value="1"/>
</dbReference>
<dbReference type="InterPro" id="IPR027020">
    <property type="entry name" value="YnjB"/>
</dbReference>
<gene>
    <name evidence="1" type="ORF">SDC9_97647</name>
</gene>
<dbReference type="SUPFAM" id="SSF53850">
    <property type="entry name" value="Periplasmic binding protein-like II"/>
    <property type="match status" value="1"/>
</dbReference>
<comment type="caution">
    <text evidence="1">The sequence shown here is derived from an EMBL/GenBank/DDBJ whole genome shotgun (WGS) entry which is preliminary data.</text>
</comment>
<dbReference type="PIRSF" id="PIRSF029172">
    <property type="entry name" value="UCP029172_ABC_sbc_YnjB"/>
    <property type="match status" value="1"/>
</dbReference>
<name>A0A645AF38_9ZZZZ</name>
<sequence>MRKLKQILVVVLSLMMIFVSACGNKNTANSNGDPKNFDEALASAKGKTVNFYGWGGDPAINKWLDEVVAKSLKEKYDITLNRVSMNIDEILNKLSNEKQAGSTKGDIDVVWINGENFYTAKKNQLLYGPITDKITNYNKYLNTEDLEVNYDFGNKIEGMEVPYGKAQLVFVSDSAKVKDFPTSTEKLLEFAKANKGKITYPAPPDFTGSAFVRNVIYDIVGFDAINNAKADKEEIYKVIKPAFDYLNELEKYLWEEGKTYPKETSVINKMYQDGQMLMTMSYTPLFAAQKIALGEFPVTSQTFVFDKGNIGNTHYLAIPFNAPNKDAGLALINHIISSEMQTTKYDVKNWGDLPVFDVNKLSSEEKSTLSKVDNVKGILTPEELLSKRKPEVSAEKVTIIEKLWEEKVLKE</sequence>
<organism evidence="1">
    <name type="scientific">bioreactor metagenome</name>
    <dbReference type="NCBI Taxonomy" id="1076179"/>
    <lineage>
        <taxon>unclassified sequences</taxon>
        <taxon>metagenomes</taxon>
        <taxon>ecological metagenomes</taxon>
    </lineage>
</organism>
<evidence type="ECO:0000313" key="1">
    <source>
        <dbReference type="EMBL" id="MPM50901.1"/>
    </source>
</evidence>
<dbReference type="Gene3D" id="3.40.190.10">
    <property type="entry name" value="Periplasmic binding protein-like II"/>
    <property type="match status" value="2"/>
</dbReference>
<evidence type="ECO:0008006" key="2">
    <source>
        <dbReference type="Google" id="ProtNLM"/>
    </source>
</evidence>
<dbReference type="EMBL" id="VSSQ01013175">
    <property type="protein sequence ID" value="MPM50901.1"/>
    <property type="molecule type" value="Genomic_DNA"/>
</dbReference>
<reference evidence="1" key="1">
    <citation type="submission" date="2019-08" db="EMBL/GenBank/DDBJ databases">
        <authorList>
            <person name="Kucharzyk K."/>
            <person name="Murdoch R.W."/>
            <person name="Higgins S."/>
            <person name="Loffler F."/>
        </authorList>
    </citation>
    <scope>NUCLEOTIDE SEQUENCE</scope>
</reference>
<dbReference type="PANTHER" id="PTHR42779">
    <property type="entry name" value="PROTEIN YNJB"/>
    <property type="match status" value="1"/>
</dbReference>
<dbReference type="PANTHER" id="PTHR42779:SF1">
    <property type="entry name" value="PROTEIN YNJB"/>
    <property type="match status" value="1"/>
</dbReference>
<protein>
    <recommendedName>
        <fullName evidence="2">Protein YnjB</fullName>
    </recommendedName>
</protein>
<dbReference type="AlphaFoldDB" id="A0A645AF38"/>
<dbReference type="Pfam" id="PF13416">
    <property type="entry name" value="SBP_bac_8"/>
    <property type="match status" value="1"/>
</dbReference>
<dbReference type="NCBIfam" id="NF008633">
    <property type="entry name" value="PRK11622.1"/>
    <property type="match status" value="1"/>
</dbReference>